<dbReference type="AlphaFoldDB" id="A0A0C9SW60"/>
<sequence>MSSNSNTTPPAGNLDVDVVLHILSQSPDMNTLLNLAATNRFMRTLALTTVVPAYISTHPWANSTRFSNRQGYVPINDFIMNIVRNHYYLVFRLLSMEENYGFLTGVRCGPTLLYATTVAVLFHIWVHQSVALPREALQMIRDNLGVARHPAFPSFVNLSAMDLMERVTVLSRGLPRPTQTSADSAADEDLTRKEVGGKKLPVVGPKSILGHQPNCQYLRQRHVPKYGVSTDRGVAARVSQHRVCRPFERDITEYNSKIAFVPEHAGGSRQSTKAAPVEYSQESTRSPYLHVSVKNLHKWVRSKRGWGRKRARNGRRQWPFHWPIEGSEWKALDERSRHVNPHRFFTEARSSLLI</sequence>
<proteinExistence type="predicted"/>
<dbReference type="Proteomes" id="UP000053263">
    <property type="component" value="Unassembled WGS sequence"/>
</dbReference>
<dbReference type="HOGENOM" id="CLU_783293_0_0_1"/>
<accession>A0A0C9SW60</accession>
<name>A0A0C9SW60_PLICR</name>
<gene>
    <name evidence="1" type="ORF">PLICRDRAFT_32867</name>
</gene>
<evidence type="ECO:0008006" key="3">
    <source>
        <dbReference type="Google" id="ProtNLM"/>
    </source>
</evidence>
<dbReference type="EMBL" id="KN832576">
    <property type="protein sequence ID" value="KII83525.1"/>
    <property type="molecule type" value="Genomic_DNA"/>
</dbReference>
<evidence type="ECO:0000313" key="2">
    <source>
        <dbReference type="Proteomes" id="UP000053263"/>
    </source>
</evidence>
<evidence type="ECO:0000313" key="1">
    <source>
        <dbReference type="EMBL" id="KII83525.1"/>
    </source>
</evidence>
<protein>
    <recommendedName>
        <fullName evidence="3">F-box domain-containing protein</fullName>
    </recommendedName>
</protein>
<keyword evidence="2" id="KW-1185">Reference proteome</keyword>
<organism evidence="1 2">
    <name type="scientific">Plicaturopsis crispa FD-325 SS-3</name>
    <dbReference type="NCBI Taxonomy" id="944288"/>
    <lineage>
        <taxon>Eukaryota</taxon>
        <taxon>Fungi</taxon>
        <taxon>Dikarya</taxon>
        <taxon>Basidiomycota</taxon>
        <taxon>Agaricomycotina</taxon>
        <taxon>Agaricomycetes</taxon>
        <taxon>Agaricomycetidae</taxon>
        <taxon>Amylocorticiales</taxon>
        <taxon>Amylocorticiaceae</taxon>
        <taxon>Plicatura</taxon>
        <taxon>Plicaturopsis crispa</taxon>
    </lineage>
</organism>
<reference evidence="1 2" key="1">
    <citation type="submission" date="2014-06" db="EMBL/GenBank/DDBJ databases">
        <title>Evolutionary Origins and Diversification of the Mycorrhizal Mutualists.</title>
        <authorList>
            <consortium name="DOE Joint Genome Institute"/>
            <consortium name="Mycorrhizal Genomics Consortium"/>
            <person name="Kohler A."/>
            <person name="Kuo A."/>
            <person name="Nagy L.G."/>
            <person name="Floudas D."/>
            <person name="Copeland A."/>
            <person name="Barry K.W."/>
            <person name="Cichocki N."/>
            <person name="Veneault-Fourrey C."/>
            <person name="LaButti K."/>
            <person name="Lindquist E.A."/>
            <person name="Lipzen A."/>
            <person name="Lundell T."/>
            <person name="Morin E."/>
            <person name="Murat C."/>
            <person name="Riley R."/>
            <person name="Ohm R."/>
            <person name="Sun H."/>
            <person name="Tunlid A."/>
            <person name="Henrissat B."/>
            <person name="Grigoriev I.V."/>
            <person name="Hibbett D.S."/>
            <person name="Martin F."/>
        </authorList>
    </citation>
    <scope>NUCLEOTIDE SEQUENCE [LARGE SCALE GENOMIC DNA]</scope>
    <source>
        <strain evidence="1 2">FD-325 SS-3</strain>
    </source>
</reference>